<evidence type="ECO:0000313" key="2">
    <source>
        <dbReference type="EMBL" id="KAJ7716279.1"/>
    </source>
</evidence>
<organism evidence="2 3">
    <name type="scientific">Mycena metata</name>
    <dbReference type="NCBI Taxonomy" id="1033252"/>
    <lineage>
        <taxon>Eukaryota</taxon>
        <taxon>Fungi</taxon>
        <taxon>Dikarya</taxon>
        <taxon>Basidiomycota</taxon>
        <taxon>Agaricomycotina</taxon>
        <taxon>Agaricomycetes</taxon>
        <taxon>Agaricomycetidae</taxon>
        <taxon>Agaricales</taxon>
        <taxon>Marasmiineae</taxon>
        <taxon>Mycenaceae</taxon>
        <taxon>Mycena</taxon>
    </lineage>
</organism>
<proteinExistence type="predicted"/>
<feature type="region of interest" description="Disordered" evidence="1">
    <location>
        <begin position="1"/>
        <end position="74"/>
    </location>
</feature>
<protein>
    <submittedName>
        <fullName evidence="2">Uncharacterized protein</fullName>
    </submittedName>
</protein>
<sequence>MVGSRESWMAGPGDWSERSESRVGLGTVRHVGKYRANGEGGHNTTEAQGERIMLGPQGKRGSEESRGVRESESQIGVHLSDTLANAVQERCKQGQVCAQDEGDEETAYIASGDTTSSRLEPTTGTEWYIYYCSMSYPLSRVLSKLTVNYQSTVRKLWGSYEEAVKKLLCANNRSDVNKMEYQNKSKQV</sequence>
<comment type="caution">
    <text evidence="2">The sequence shown here is derived from an EMBL/GenBank/DDBJ whole genome shotgun (WGS) entry which is preliminary data.</text>
</comment>
<name>A0AAD7HBF6_9AGAR</name>
<reference evidence="2" key="1">
    <citation type="submission" date="2023-03" db="EMBL/GenBank/DDBJ databases">
        <title>Massive genome expansion in bonnet fungi (Mycena s.s.) driven by repeated elements and novel gene families across ecological guilds.</title>
        <authorList>
            <consortium name="Lawrence Berkeley National Laboratory"/>
            <person name="Harder C.B."/>
            <person name="Miyauchi S."/>
            <person name="Viragh M."/>
            <person name="Kuo A."/>
            <person name="Thoen E."/>
            <person name="Andreopoulos B."/>
            <person name="Lu D."/>
            <person name="Skrede I."/>
            <person name="Drula E."/>
            <person name="Henrissat B."/>
            <person name="Morin E."/>
            <person name="Kohler A."/>
            <person name="Barry K."/>
            <person name="LaButti K."/>
            <person name="Morin E."/>
            <person name="Salamov A."/>
            <person name="Lipzen A."/>
            <person name="Mereny Z."/>
            <person name="Hegedus B."/>
            <person name="Baldrian P."/>
            <person name="Stursova M."/>
            <person name="Weitz H."/>
            <person name="Taylor A."/>
            <person name="Grigoriev I.V."/>
            <person name="Nagy L.G."/>
            <person name="Martin F."/>
            <person name="Kauserud H."/>
        </authorList>
    </citation>
    <scope>NUCLEOTIDE SEQUENCE</scope>
    <source>
        <strain evidence="2">CBHHK182m</strain>
    </source>
</reference>
<keyword evidence="3" id="KW-1185">Reference proteome</keyword>
<dbReference type="AlphaFoldDB" id="A0AAD7HBF6"/>
<evidence type="ECO:0000256" key="1">
    <source>
        <dbReference type="SAM" id="MobiDB-lite"/>
    </source>
</evidence>
<accession>A0AAD7HBF6</accession>
<dbReference type="EMBL" id="JARKIB010000294">
    <property type="protein sequence ID" value="KAJ7716279.1"/>
    <property type="molecule type" value="Genomic_DNA"/>
</dbReference>
<feature type="compositionally biased region" description="Basic and acidic residues" evidence="1">
    <location>
        <begin position="60"/>
        <end position="72"/>
    </location>
</feature>
<gene>
    <name evidence="2" type="ORF">B0H16DRAFT_1476854</name>
</gene>
<dbReference type="Proteomes" id="UP001215598">
    <property type="component" value="Unassembled WGS sequence"/>
</dbReference>
<evidence type="ECO:0000313" key="3">
    <source>
        <dbReference type="Proteomes" id="UP001215598"/>
    </source>
</evidence>